<proteinExistence type="predicted"/>
<organism evidence="1 2">
    <name type="scientific">Veronia nyctiphanis</name>
    <dbReference type="NCBI Taxonomy" id="1278244"/>
    <lineage>
        <taxon>Bacteria</taxon>
        <taxon>Pseudomonadati</taxon>
        <taxon>Pseudomonadota</taxon>
        <taxon>Gammaproteobacteria</taxon>
        <taxon>Vibrionales</taxon>
        <taxon>Vibrionaceae</taxon>
        <taxon>Veronia</taxon>
    </lineage>
</organism>
<evidence type="ECO:0000313" key="1">
    <source>
        <dbReference type="EMBL" id="RXJ74587.1"/>
    </source>
</evidence>
<evidence type="ECO:0000313" key="2">
    <source>
        <dbReference type="Proteomes" id="UP000290287"/>
    </source>
</evidence>
<dbReference type="EMBL" id="PEIB01000002">
    <property type="protein sequence ID" value="RXJ74587.1"/>
    <property type="molecule type" value="Genomic_DNA"/>
</dbReference>
<reference evidence="1 2" key="1">
    <citation type="submission" date="2017-10" db="EMBL/GenBank/DDBJ databases">
        <title>Nyctiphanis sp. nov., isolated from the stomach of the euphausiid Nyctiphanes simplex (Hansen, 1911) in the Gulf of California.</title>
        <authorList>
            <person name="Gomez-Gil B."/>
            <person name="Aguilar-Mendez M."/>
            <person name="Lopez-Cortes A."/>
            <person name="Gomez-Gutierrez J."/>
            <person name="Roque A."/>
            <person name="Lang E."/>
            <person name="Gonzalez-Castillo A."/>
        </authorList>
    </citation>
    <scope>NUCLEOTIDE SEQUENCE [LARGE SCALE GENOMIC DNA]</scope>
    <source>
        <strain evidence="1 2">CAIM 600</strain>
    </source>
</reference>
<protein>
    <submittedName>
        <fullName evidence="1">Uncharacterized protein</fullName>
    </submittedName>
</protein>
<comment type="caution">
    <text evidence="1">The sequence shown here is derived from an EMBL/GenBank/DDBJ whole genome shotgun (WGS) entry which is preliminary data.</text>
</comment>
<dbReference type="AlphaFoldDB" id="A0A4Q0YTL8"/>
<sequence length="75" mass="8892">MTKYNAQDAKLTDSERLVESAVDRWMREAEKTKELQNNPFKGKTLDFDDYFKSPQELRAGYRSLKMPVYYHPSLN</sequence>
<name>A0A4Q0YTL8_9GAMM</name>
<keyword evidence="2" id="KW-1185">Reference proteome</keyword>
<gene>
    <name evidence="1" type="ORF">CS022_03185</name>
</gene>
<dbReference type="Proteomes" id="UP000290287">
    <property type="component" value="Unassembled WGS sequence"/>
</dbReference>
<accession>A0A4Q0YTL8</accession>